<dbReference type="STRING" id="44575.SAMN05216419_10082"/>
<dbReference type="RefSeq" id="WP_028461129.1">
    <property type="nucleotide sequence ID" value="NZ_FSRO01000001.1"/>
</dbReference>
<proteinExistence type="predicted"/>
<evidence type="ECO:0008006" key="5">
    <source>
        <dbReference type="Google" id="ProtNLM"/>
    </source>
</evidence>
<dbReference type="AlphaFoldDB" id="A0A1N6I0S6"/>
<reference evidence="3 4" key="1">
    <citation type="submission" date="2016-12" db="EMBL/GenBank/DDBJ databases">
        <authorList>
            <person name="Song W.-J."/>
            <person name="Kurnit D.M."/>
        </authorList>
    </citation>
    <scope>NUCLEOTIDE SEQUENCE [LARGE SCALE GENOMIC DNA]</scope>
    <source>
        <strain evidence="3 4">ATCC 49181</strain>
    </source>
</reference>
<name>A0A1N6I0S6_9PROT</name>
<gene>
    <name evidence="3" type="ORF">SAMN02743940_1472</name>
</gene>
<evidence type="ECO:0000313" key="3">
    <source>
        <dbReference type="EMBL" id="SIO25591.1"/>
    </source>
</evidence>
<organism evidence="3 4">
    <name type="scientific">Nitrosomonas cryotolerans ATCC 49181</name>
    <dbReference type="NCBI Taxonomy" id="1131553"/>
    <lineage>
        <taxon>Bacteria</taxon>
        <taxon>Pseudomonadati</taxon>
        <taxon>Pseudomonadota</taxon>
        <taxon>Betaproteobacteria</taxon>
        <taxon>Nitrosomonadales</taxon>
        <taxon>Nitrosomonadaceae</taxon>
        <taxon>Nitrosomonas</taxon>
    </lineage>
</organism>
<feature type="transmembrane region" description="Helical" evidence="2">
    <location>
        <begin position="6"/>
        <end position="24"/>
    </location>
</feature>
<sequence>MNHIKWIYFTIALFGITANGLVWAHDRKSNGNRHLHQDHRHAGSGHHHARNEHRHVGGGHRHVGGGHRHVGGGHRHNRGRVNLGINLGYYNSGFLGSGYYNPGYAGPGYYGYRGYGYRDPFSYPPYYTYPQTVVIPATPPVYIQQEEIKPVQPQTNYWHYCQNPEGYYPYVRQCPDGWLQVAPQPSAH</sequence>
<dbReference type="Proteomes" id="UP000185062">
    <property type="component" value="Unassembled WGS sequence"/>
</dbReference>
<keyword evidence="2" id="KW-0472">Membrane</keyword>
<protein>
    <recommendedName>
        <fullName evidence="5">Proline-rich region</fullName>
    </recommendedName>
</protein>
<accession>A0A1N6I0S6</accession>
<keyword evidence="2" id="KW-1133">Transmembrane helix</keyword>
<evidence type="ECO:0000256" key="1">
    <source>
        <dbReference type="SAM" id="MobiDB-lite"/>
    </source>
</evidence>
<dbReference type="EMBL" id="FSRO01000001">
    <property type="protein sequence ID" value="SIO25591.1"/>
    <property type="molecule type" value="Genomic_DNA"/>
</dbReference>
<evidence type="ECO:0000256" key="2">
    <source>
        <dbReference type="SAM" id="Phobius"/>
    </source>
</evidence>
<keyword evidence="4" id="KW-1185">Reference proteome</keyword>
<feature type="region of interest" description="Disordered" evidence="1">
    <location>
        <begin position="31"/>
        <end position="77"/>
    </location>
</feature>
<keyword evidence="2" id="KW-0812">Transmembrane</keyword>
<dbReference type="eggNOG" id="ENOG503303I">
    <property type="taxonomic scope" value="Bacteria"/>
</dbReference>
<evidence type="ECO:0000313" key="4">
    <source>
        <dbReference type="Proteomes" id="UP000185062"/>
    </source>
</evidence>